<dbReference type="GO" id="GO:0006310">
    <property type="term" value="P:DNA recombination"/>
    <property type="evidence" value="ECO:0007669"/>
    <property type="project" value="UniProtKB-KW"/>
</dbReference>
<evidence type="ECO:0000313" key="7">
    <source>
        <dbReference type="Proteomes" id="UP001291653"/>
    </source>
</evidence>
<gene>
    <name evidence="6" type="ORF">SYYSPA8_36755</name>
</gene>
<dbReference type="GO" id="GO:0015074">
    <property type="term" value="P:DNA integration"/>
    <property type="evidence" value="ECO:0007669"/>
    <property type="project" value="InterPro"/>
</dbReference>
<dbReference type="AlphaFoldDB" id="A0AA86JGA4"/>
<dbReference type="InterPro" id="IPR013762">
    <property type="entry name" value="Integrase-like_cat_sf"/>
</dbReference>
<keyword evidence="2" id="KW-0233">DNA recombination</keyword>
<dbReference type="InterPro" id="IPR011010">
    <property type="entry name" value="DNA_brk_join_enz"/>
</dbReference>
<dbReference type="GO" id="GO:0003677">
    <property type="term" value="F:DNA binding"/>
    <property type="evidence" value="ECO:0007669"/>
    <property type="project" value="UniProtKB-UniRule"/>
</dbReference>
<keyword evidence="1 3" id="KW-0238">DNA-binding</keyword>
<dbReference type="Gene3D" id="1.10.150.130">
    <property type="match status" value="1"/>
</dbReference>
<dbReference type="Gene3D" id="1.10.443.10">
    <property type="entry name" value="Intergrase catalytic core"/>
    <property type="match status" value="1"/>
</dbReference>
<feature type="compositionally biased region" description="Low complexity" evidence="4">
    <location>
        <begin position="327"/>
        <end position="345"/>
    </location>
</feature>
<feature type="region of interest" description="Disordered" evidence="4">
    <location>
        <begin position="1"/>
        <end position="27"/>
    </location>
</feature>
<feature type="domain" description="Core-binding (CB)" evidence="5">
    <location>
        <begin position="25"/>
        <end position="146"/>
    </location>
</feature>
<accession>A0AA86JGA4</accession>
<dbReference type="RefSeq" id="WP_323451952.1">
    <property type="nucleotide sequence ID" value="NZ_LC735414.1"/>
</dbReference>
<keyword evidence="6" id="KW-0614">Plasmid</keyword>
<reference evidence="6 7" key="1">
    <citation type="submission" date="2022-10" db="EMBL/GenBank/DDBJ databases">
        <title>Draft genome sequence of Streptomyces sp. YSPA8.</title>
        <authorList>
            <person name="Moriuchi R."/>
            <person name="Dohra H."/>
            <person name="Yamamura H."/>
            <person name="Kodani S."/>
        </authorList>
    </citation>
    <scope>NUCLEOTIDE SEQUENCE [LARGE SCALE GENOMIC DNA]</scope>
    <source>
        <strain evidence="6 7">YSPA8</strain>
        <plasmid evidence="6 7">pYSPA8-1</plasmid>
    </source>
</reference>
<dbReference type="InterPro" id="IPR010998">
    <property type="entry name" value="Integrase_recombinase_N"/>
</dbReference>
<dbReference type="Proteomes" id="UP001291653">
    <property type="component" value="Plasmid pYSPA8-1"/>
</dbReference>
<feature type="region of interest" description="Disordered" evidence="4">
    <location>
        <begin position="255"/>
        <end position="286"/>
    </location>
</feature>
<evidence type="ECO:0000256" key="2">
    <source>
        <dbReference type="ARBA" id="ARBA00023172"/>
    </source>
</evidence>
<dbReference type="InterPro" id="IPR044068">
    <property type="entry name" value="CB"/>
</dbReference>
<keyword evidence="7" id="KW-1185">Reference proteome</keyword>
<proteinExistence type="predicted"/>
<evidence type="ECO:0000256" key="1">
    <source>
        <dbReference type="ARBA" id="ARBA00023125"/>
    </source>
</evidence>
<evidence type="ECO:0000313" key="6">
    <source>
        <dbReference type="EMBL" id="BDT39469.1"/>
    </source>
</evidence>
<name>A0AA86JGA4_9ACTN</name>
<feature type="region of interest" description="Disordered" evidence="4">
    <location>
        <begin position="312"/>
        <end position="388"/>
    </location>
</feature>
<organism evidence="6 7">
    <name type="scientific">Streptomyces yaizuensis</name>
    <dbReference type="NCBI Taxonomy" id="2989713"/>
    <lineage>
        <taxon>Bacteria</taxon>
        <taxon>Bacillati</taxon>
        <taxon>Actinomycetota</taxon>
        <taxon>Actinomycetes</taxon>
        <taxon>Kitasatosporales</taxon>
        <taxon>Streptomycetaceae</taxon>
        <taxon>Streptomyces</taxon>
    </lineage>
</organism>
<dbReference type="PROSITE" id="PS51900">
    <property type="entry name" value="CB"/>
    <property type="match status" value="1"/>
</dbReference>
<sequence length="388" mass="42423">MADGPDRHGGPVRQHAVEQHGAPGPDPYAVREDWLATGKIYGADRTYGPESAENYRRDLGQLTPDGYSLDLIKLADWRLARDTAARAAVPFDRPPPPLGWIPFAGPLIWEATPLHVDTWLNQWKTGAARSRARRRAALYAFYEHARTWRIVPGNPVTAIRPPATSDLPRRITLTLREAGMLRSAADLWATPRDRLLLYLLLARLRPGQVCGLHIDRTYPEQHRTVSRVPVKGGWFDRTPWEWPPEAVEALNSYRPHRAHRQPHSGPGTGPLLTSRYGKPLTADTEPRRVVRSVAELHPGLAHLAPRLTADGVSLSPSPFADDDLEQPARPGGRGAASSGEPGRAPVGPPGDQRRRTLPSSPRTKAATIPATSDAPASEAGATIGMTDA</sequence>
<dbReference type="SUPFAM" id="SSF56349">
    <property type="entry name" value="DNA breaking-rejoining enzymes"/>
    <property type="match status" value="1"/>
</dbReference>
<evidence type="ECO:0000256" key="4">
    <source>
        <dbReference type="SAM" id="MobiDB-lite"/>
    </source>
</evidence>
<dbReference type="EMBL" id="LC735414">
    <property type="protein sequence ID" value="BDT39469.1"/>
    <property type="molecule type" value="Genomic_DNA"/>
</dbReference>
<protein>
    <recommendedName>
        <fullName evidence="5">Core-binding (CB) domain-containing protein</fullName>
    </recommendedName>
</protein>
<evidence type="ECO:0000256" key="3">
    <source>
        <dbReference type="PROSITE-ProRule" id="PRU01248"/>
    </source>
</evidence>
<evidence type="ECO:0000259" key="5">
    <source>
        <dbReference type="PROSITE" id="PS51900"/>
    </source>
</evidence>
<geneLocation type="plasmid" evidence="6 7">
    <name>pYSPA8-1</name>
</geneLocation>